<keyword evidence="2" id="KW-1185">Reference proteome</keyword>
<proteinExistence type="predicted"/>
<organism evidence="1 2">
    <name type="scientific">Armillaria tabescens</name>
    <name type="common">Ringless honey mushroom</name>
    <name type="synonym">Agaricus tabescens</name>
    <dbReference type="NCBI Taxonomy" id="1929756"/>
    <lineage>
        <taxon>Eukaryota</taxon>
        <taxon>Fungi</taxon>
        <taxon>Dikarya</taxon>
        <taxon>Basidiomycota</taxon>
        <taxon>Agaricomycotina</taxon>
        <taxon>Agaricomycetes</taxon>
        <taxon>Agaricomycetidae</taxon>
        <taxon>Agaricales</taxon>
        <taxon>Marasmiineae</taxon>
        <taxon>Physalacriaceae</taxon>
        <taxon>Desarmillaria</taxon>
    </lineage>
</organism>
<accession>A0AA39NDT3</accession>
<evidence type="ECO:0000313" key="1">
    <source>
        <dbReference type="EMBL" id="KAK0463807.1"/>
    </source>
</evidence>
<gene>
    <name evidence="1" type="ORF">EV420DRAFT_1109224</name>
</gene>
<evidence type="ECO:0000313" key="2">
    <source>
        <dbReference type="Proteomes" id="UP001175211"/>
    </source>
</evidence>
<dbReference type="EMBL" id="JAUEPS010000007">
    <property type="protein sequence ID" value="KAK0463807.1"/>
    <property type="molecule type" value="Genomic_DNA"/>
</dbReference>
<protein>
    <submittedName>
        <fullName evidence="1">Uncharacterized protein</fullName>
    </submittedName>
</protein>
<dbReference type="AlphaFoldDB" id="A0AA39NDT3"/>
<dbReference type="Proteomes" id="UP001175211">
    <property type="component" value="Unassembled WGS sequence"/>
</dbReference>
<comment type="caution">
    <text evidence="1">The sequence shown here is derived from an EMBL/GenBank/DDBJ whole genome shotgun (WGS) entry which is preliminary data.</text>
</comment>
<sequence length="110" mass="12359">MVLWYCSALVAAKITHPLSMESIYDTSAGYHTGLLQDISVARTDTCLQIVKAACDLWWRQVSICPKRGINQHISSGRCFLNYNLFFSEMKDAISGPTRIVSLLHARNILL</sequence>
<dbReference type="GeneID" id="85349420"/>
<name>A0AA39NDT3_ARMTA</name>
<dbReference type="RefSeq" id="XP_060335117.1">
    <property type="nucleotide sequence ID" value="XM_060465872.1"/>
</dbReference>
<reference evidence="1" key="1">
    <citation type="submission" date="2023-06" db="EMBL/GenBank/DDBJ databases">
        <authorList>
            <consortium name="Lawrence Berkeley National Laboratory"/>
            <person name="Ahrendt S."/>
            <person name="Sahu N."/>
            <person name="Indic B."/>
            <person name="Wong-Bajracharya J."/>
            <person name="Merenyi Z."/>
            <person name="Ke H.-M."/>
            <person name="Monk M."/>
            <person name="Kocsube S."/>
            <person name="Drula E."/>
            <person name="Lipzen A."/>
            <person name="Balint B."/>
            <person name="Henrissat B."/>
            <person name="Andreopoulos B."/>
            <person name="Martin F.M."/>
            <person name="Harder C.B."/>
            <person name="Rigling D."/>
            <person name="Ford K.L."/>
            <person name="Foster G.D."/>
            <person name="Pangilinan J."/>
            <person name="Papanicolaou A."/>
            <person name="Barry K."/>
            <person name="LaButti K."/>
            <person name="Viragh M."/>
            <person name="Koriabine M."/>
            <person name="Yan M."/>
            <person name="Riley R."/>
            <person name="Champramary S."/>
            <person name="Plett K.L."/>
            <person name="Tsai I.J."/>
            <person name="Slot J."/>
            <person name="Sipos G."/>
            <person name="Plett J."/>
            <person name="Nagy L.G."/>
            <person name="Grigoriev I.V."/>
        </authorList>
    </citation>
    <scope>NUCLEOTIDE SEQUENCE</scope>
    <source>
        <strain evidence="1">CCBAS 213</strain>
    </source>
</reference>